<feature type="transmembrane region" description="Helical" evidence="7">
    <location>
        <begin position="376"/>
        <end position="396"/>
    </location>
</feature>
<keyword evidence="4 7" id="KW-0812">Transmembrane</keyword>
<dbReference type="CDD" id="cd06173">
    <property type="entry name" value="MFS_MefA_like"/>
    <property type="match status" value="1"/>
</dbReference>
<evidence type="ECO:0000313" key="9">
    <source>
        <dbReference type="EMBL" id="XCJ17625.1"/>
    </source>
</evidence>
<keyword evidence="5 7" id="KW-1133">Transmembrane helix</keyword>
<evidence type="ECO:0000256" key="4">
    <source>
        <dbReference type="ARBA" id="ARBA00022692"/>
    </source>
</evidence>
<organism evidence="9">
    <name type="scientific">Sporolactobacillus sp. Y61</name>
    <dbReference type="NCBI Taxonomy" id="3160863"/>
    <lineage>
        <taxon>Bacteria</taxon>
        <taxon>Bacillati</taxon>
        <taxon>Bacillota</taxon>
        <taxon>Bacilli</taxon>
        <taxon>Bacillales</taxon>
        <taxon>Sporolactobacillaceae</taxon>
        <taxon>Sporolactobacillus</taxon>
    </lineage>
</organism>
<dbReference type="RefSeq" id="WP_353948787.1">
    <property type="nucleotide sequence ID" value="NZ_CP159510.1"/>
</dbReference>
<gene>
    <name evidence="9" type="ORF">ABNN70_03765</name>
</gene>
<dbReference type="EMBL" id="CP159510">
    <property type="protein sequence ID" value="XCJ17625.1"/>
    <property type="molecule type" value="Genomic_DNA"/>
</dbReference>
<evidence type="ECO:0000256" key="5">
    <source>
        <dbReference type="ARBA" id="ARBA00022989"/>
    </source>
</evidence>
<keyword evidence="2" id="KW-0813">Transport</keyword>
<dbReference type="PANTHER" id="PTHR43266">
    <property type="entry name" value="MACROLIDE-EFFLUX PROTEIN"/>
    <property type="match status" value="1"/>
</dbReference>
<dbReference type="InterPro" id="IPR036259">
    <property type="entry name" value="MFS_trans_sf"/>
</dbReference>
<dbReference type="GO" id="GO:0022857">
    <property type="term" value="F:transmembrane transporter activity"/>
    <property type="evidence" value="ECO:0007669"/>
    <property type="project" value="InterPro"/>
</dbReference>
<feature type="transmembrane region" description="Helical" evidence="7">
    <location>
        <begin position="289"/>
        <end position="305"/>
    </location>
</feature>
<dbReference type="Pfam" id="PF07690">
    <property type="entry name" value="MFS_1"/>
    <property type="match status" value="1"/>
</dbReference>
<feature type="transmembrane region" description="Helical" evidence="7">
    <location>
        <begin position="311"/>
        <end position="328"/>
    </location>
</feature>
<keyword evidence="6 7" id="KW-0472">Membrane</keyword>
<feature type="transmembrane region" description="Helical" evidence="7">
    <location>
        <begin position="43"/>
        <end position="68"/>
    </location>
</feature>
<dbReference type="AlphaFoldDB" id="A0AAU8IHR5"/>
<dbReference type="PROSITE" id="PS50850">
    <property type="entry name" value="MFS"/>
    <property type="match status" value="1"/>
</dbReference>
<feature type="transmembrane region" description="Helical" evidence="7">
    <location>
        <begin position="260"/>
        <end position="282"/>
    </location>
</feature>
<protein>
    <submittedName>
        <fullName evidence="9">MFS transporter</fullName>
    </submittedName>
</protein>
<evidence type="ECO:0000256" key="7">
    <source>
        <dbReference type="SAM" id="Phobius"/>
    </source>
</evidence>
<sequence>MLKLFKKDRDLFYLMGSVIISQLGTWFTYMLMIVAVYNHTQDVLVTMILTAAEMIAGLIGGQFSGIYIEHRNPKNILIVANWVSALVILLVIFFPLNVWLYALAAFWIAFINAYRDPAFQKYLVASVEEENRMTANSSFQMANECVKIIGPMLAVSVLALLPDHLKRMGFLIDAVTYVLGALILIKLADQGKLNESGKQTHGGFKNKSFYQIWQEGMSPLRDSVMVNLLVTFLLILFGVAGADVMLTAHINDAGLNTYSVGYVVGALSLGILVTSMFAARWVVKWPLKIQLGLSGLVLGLCYGMIGIGHSILSMCVASFLTGVANAVFNMSSSTFWQKYIPYNQLARFIGLVGSLASTATLIGMGINGILSEWLTAGYTIMLCGLLIAVAGTFLTINLSVKKKYKENAGISTGQSENQDMR</sequence>
<feature type="transmembrane region" description="Helical" evidence="7">
    <location>
        <begin position="75"/>
        <end position="92"/>
    </location>
</feature>
<dbReference type="InterPro" id="IPR020846">
    <property type="entry name" value="MFS_dom"/>
</dbReference>
<evidence type="ECO:0000256" key="3">
    <source>
        <dbReference type="ARBA" id="ARBA00022475"/>
    </source>
</evidence>
<keyword evidence="3" id="KW-1003">Cell membrane</keyword>
<evidence type="ECO:0000256" key="6">
    <source>
        <dbReference type="ARBA" id="ARBA00023136"/>
    </source>
</evidence>
<dbReference type="GO" id="GO:0005886">
    <property type="term" value="C:plasma membrane"/>
    <property type="evidence" value="ECO:0007669"/>
    <property type="project" value="UniProtKB-SubCell"/>
</dbReference>
<evidence type="ECO:0000256" key="2">
    <source>
        <dbReference type="ARBA" id="ARBA00022448"/>
    </source>
</evidence>
<dbReference type="PANTHER" id="PTHR43266:SF2">
    <property type="entry name" value="MAJOR FACILITATOR SUPERFAMILY (MFS) PROFILE DOMAIN-CONTAINING PROTEIN"/>
    <property type="match status" value="1"/>
</dbReference>
<dbReference type="InterPro" id="IPR011701">
    <property type="entry name" value="MFS"/>
</dbReference>
<proteinExistence type="predicted"/>
<dbReference type="Gene3D" id="1.20.1250.20">
    <property type="entry name" value="MFS general substrate transporter like domains"/>
    <property type="match status" value="1"/>
</dbReference>
<evidence type="ECO:0000259" key="8">
    <source>
        <dbReference type="PROSITE" id="PS50850"/>
    </source>
</evidence>
<feature type="domain" description="Major facilitator superfamily (MFS) profile" evidence="8">
    <location>
        <begin position="224"/>
        <end position="421"/>
    </location>
</feature>
<feature type="transmembrane region" description="Helical" evidence="7">
    <location>
        <begin position="168"/>
        <end position="188"/>
    </location>
</feature>
<evidence type="ECO:0000256" key="1">
    <source>
        <dbReference type="ARBA" id="ARBA00004651"/>
    </source>
</evidence>
<reference evidence="9" key="1">
    <citation type="submission" date="2024-06" db="EMBL/GenBank/DDBJ databases">
        <authorList>
            <person name="Fan A."/>
            <person name="Zhang F.Y."/>
            <person name="Zhang L."/>
        </authorList>
    </citation>
    <scope>NUCLEOTIDE SEQUENCE</scope>
    <source>
        <strain evidence="9">Y61</strain>
    </source>
</reference>
<dbReference type="SUPFAM" id="SSF103473">
    <property type="entry name" value="MFS general substrate transporter"/>
    <property type="match status" value="1"/>
</dbReference>
<accession>A0AAU8IHR5</accession>
<feature type="transmembrane region" description="Helical" evidence="7">
    <location>
        <begin position="12"/>
        <end position="37"/>
    </location>
</feature>
<comment type="subcellular location">
    <subcellularLocation>
        <location evidence="1">Cell membrane</location>
        <topology evidence="1">Multi-pass membrane protein</topology>
    </subcellularLocation>
</comment>
<name>A0AAU8IHR5_9BACL</name>
<feature type="transmembrane region" description="Helical" evidence="7">
    <location>
        <begin position="224"/>
        <end position="248"/>
    </location>
</feature>
<feature type="transmembrane region" description="Helical" evidence="7">
    <location>
        <begin position="348"/>
        <end position="370"/>
    </location>
</feature>